<proteinExistence type="predicted"/>
<evidence type="ECO:0000313" key="6">
    <source>
        <dbReference type="EMBL" id="SER63169.1"/>
    </source>
</evidence>
<dbReference type="GO" id="GO:0051536">
    <property type="term" value="F:iron-sulfur cluster binding"/>
    <property type="evidence" value="ECO:0007669"/>
    <property type="project" value="UniProtKB-KW"/>
</dbReference>
<evidence type="ECO:0000256" key="4">
    <source>
        <dbReference type="ARBA" id="ARBA00023014"/>
    </source>
</evidence>
<dbReference type="InterPro" id="IPR058240">
    <property type="entry name" value="rSAM_sf"/>
</dbReference>
<dbReference type="InterPro" id="IPR007197">
    <property type="entry name" value="rSAM"/>
</dbReference>
<keyword evidence="2" id="KW-0479">Metal-binding</keyword>
<dbReference type="PANTHER" id="PTHR43273">
    <property type="entry name" value="ANAEROBIC SULFATASE-MATURATING ENZYME HOMOLOG ASLB-RELATED"/>
    <property type="match status" value="1"/>
</dbReference>
<sequence>MTAPRHPAAPAPGPIRQVVLQSTGFCNIDCAYCYLPDRLTRTVMPLDIVRATARALADSGLLAPAVEVRWHAGEPLTVPRSFYSQAHALLRRALGDRTRLSFSLQTNGLLLDGAWADFLRHEEVRVGVSLDGPAQVHDAHRRTRSGAGTLTRALKGVSHLVGAGLSYDVISVVTPATLAHTGAYLDFMAELAPRSLGLNPEETEGGNDSGLHRADGFEQEYRAFLHRVARWSERTGVEVRELAAMRRHVLHHALPVHNTQNEPLCIVTVGADGRVSSFSPELFGWTSERYGDFVIGRVNDPGFRFDRWPETFRLLASDVERGRAGCERSCSYYAVCGGGAPANKWAECGDMAATCTAFCSLGVMAVADVVLDEFETARR</sequence>
<dbReference type="Pfam" id="PF04055">
    <property type="entry name" value="Radical_SAM"/>
    <property type="match status" value="1"/>
</dbReference>
<dbReference type="SFLD" id="SFLDG01067">
    <property type="entry name" value="SPASM/twitch_domain_containing"/>
    <property type="match status" value="1"/>
</dbReference>
<keyword evidence="3" id="KW-0408">Iron</keyword>
<dbReference type="NCBIfam" id="TIGR04261">
    <property type="entry name" value="rSAM_GlyRichRpt"/>
    <property type="match status" value="1"/>
</dbReference>
<name>A0A1H9QTI3_9ACTN</name>
<gene>
    <name evidence="6" type="ORF">SAMN05421870_10375</name>
</gene>
<dbReference type="CDD" id="cd01335">
    <property type="entry name" value="Radical_SAM"/>
    <property type="match status" value="1"/>
</dbReference>
<keyword evidence="1" id="KW-0949">S-adenosyl-L-methionine</keyword>
<dbReference type="InterPro" id="IPR013785">
    <property type="entry name" value="Aldolase_TIM"/>
</dbReference>
<dbReference type="InterPro" id="IPR026357">
    <property type="entry name" value="rSAM_SPASM_GrrM_OscB"/>
</dbReference>
<evidence type="ECO:0000256" key="1">
    <source>
        <dbReference type="ARBA" id="ARBA00022691"/>
    </source>
</evidence>
<dbReference type="SFLD" id="SFLDG01386">
    <property type="entry name" value="main_SPASM_domain-containing"/>
    <property type="match status" value="1"/>
</dbReference>
<protein>
    <recommendedName>
        <fullName evidence="5">Radical SAM core domain-containing protein</fullName>
    </recommendedName>
</protein>
<dbReference type="SFLD" id="SFLDG01072">
    <property type="entry name" value="dehydrogenase_like"/>
    <property type="match status" value="1"/>
</dbReference>
<dbReference type="InterPro" id="IPR023867">
    <property type="entry name" value="Sulphatase_maturase_rSAM"/>
</dbReference>
<dbReference type="SUPFAM" id="SSF102114">
    <property type="entry name" value="Radical SAM enzymes"/>
    <property type="match status" value="1"/>
</dbReference>
<dbReference type="PROSITE" id="PS51918">
    <property type="entry name" value="RADICAL_SAM"/>
    <property type="match status" value="1"/>
</dbReference>
<accession>A0A1H9QTI3</accession>
<evidence type="ECO:0000259" key="5">
    <source>
        <dbReference type="PROSITE" id="PS51918"/>
    </source>
</evidence>
<dbReference type="Gene3D" id="3.20.20.70">
    <property type="entry name" value="Aldolase class I"/>
    <property type="match status" value="1"/>
</dbReference>
<dbReference type="AlphaFoldDB" id="A0A1H9QTI3"/>
<evidence type="ECO:0000256" key="2">
    <source>
        <dbReference type="ARBA" id="ARBA00022723"/>
    </source>
</evidence>
<evidence type="ECO:0000256" key="3">
    <source>
        <dbReference type="ARBA" id="ARBA00023004"/>
    </source>
</evidence>
<keyword evidence="7" id="KW-1185">Reference proteome</keyword>
<feature type="domain" description="Radical SAM core" evidence="5">
    <location>
        <begin position="10"/>
        <end position="238"/>
    </location>
</feature>
<reference evidence="7" key="1">
    <citation type="submission" date="2016-10" db="EMBL/GenBank/DDBJ databases">
        <authorList>
            <person name="Varghese N."/>
            <person name="Submissions S."/>
        </authorList>
    </citation>
    <scope>NUCLEOTIDE SEQUENCE [LARGE SCALE GENOMIC DNA]</scope>
    <source>
        <strain evidence="7">CGMCC 4.6825</strain>
    </source>
</reference>
<dbReference type="EMBL" id="FOGO01000003">
    <property type="protein sequence ID" value="SER63169.1"/>
    <property type="molecule type" value="Genomic_DNA"/>
</dbReference>
<organism evidence="6 7">
    <name type="scientific">Streptomyces qinglanensis</name>
    <dbReference type="NCBI Taxonomy" id="943816"/>
    <lineage>
        <taxon>Bacteria</taxon>
        <taxon>Bacillati</taxon>
        <taxon>Actinomycetota</taxon>
        <taxon>Actinomycetes</taxon>
        <taxon>Kitasatosporales</taxon>
        <taxon>Streptomycetaceae</taxon>
        <taxon>Streptomyces</taxon>
    </lineage>
</organism>
<dbReference type="GO" id="GO:0016491">
    <property type="term" value="F:oxidoreductase activity"/>
    <property type="evidence" value="ECO:0007669"/>
    <property type="project" value="InterPro"/>
</dbReference>
<dbReference type="GO" id="GO:0046872">
    <property type="term" value="F:metal ion binding"/>
    <property type="evidence" value="ECO:0007669"/>
    <property type="project" value="UniProtKB-KW"/>
</dbReference>
<evidence type="ECO:0000313" key="7">
    <source>
        <dbReference type="Proteomes" id="UP000182841"/>
    </source>
</evidence>
<dbReference type="Proteomes" id="UP000182841">
    <property type="component" value="Unassembled WGS sequence"/>
</dbReference>
<dbReference type="SFLD" id="SFLDS00029">
    <property type="entry name" value="Radical_SAM"/>
    <property type="match status" value="1"/>
</dbReference>
<keyword evidence="4" id="KW-0411">Iron-sulfur</keyword>
<dbReference type="RefSeq" id="WP_079171757.1">
    <property type="nucleotide sequence ID" value="NZ_FOGO01000003.1"/>
</dbReference>
<dbReference type="OrthoDB" id="9782387at2"/>
<dbReference type="PANTHER" id="PTHR43273:SF8">
    <property type="entry name" value="RADICAL SAM DOMAIN PROTEIN"/>
    <property type="match status" value="1"/>
</dbReference>